<keyword evidence="3" id="KW-1185">Reference proteome</keyword>
<name>A0A420DRR5_9RHOB</name>
<comment type="caution">
    <text evidence="2">The sequence shown here is derived from an EMBL/GenBank/DDBJ whole genome shotgun (WGS) entry which is preliminary data.</text>
</comment>
<organism evidence="2 3">
    <name type="scientific">Sulfitobacter guttiformis</name>
    <dbReference type="NCBI Taxonomy" id="74349"/>
    <lineage>
        <taxon>Bacteria</taxon>
        <taxon>Pseudomonadati</taxon>
        <taxon>Pseudomonadota</taxon>
        <taxon>Alphaproteobacteria</taxon>
        <taxon>Rhodobacterales</taxon>
        <taxon>Roseobacteraceae</taxon>
        <taxon>Sulfitobacter</taxon>
    </lineage>
</organism>
<proteinExistence type="predicted"/>
<evidence type="ECO:0000313" key="3">
    <source>
        <dbReference type="Proteomes" id="UP000284407"/>
    </source>
</evidence>
<protein>
    <submittedName>
        <fullName evidence="2">Uncharacterized protein</fullName>
    </submittedName>
</protein>
<reference evidence="2 3" key="1">
    <citation type="submission" date="2018-09" db="EMBL/GenBank/DDBJ databases">
        <title>Genomic Encyclopedia of Archaeal and Bacterial Type Strains, Phase II (KMG-II): from individual species to whole genera.</title>
        <authorList>
            <person name="Goeker M."/>
        </authorList>
    </citation>
    <scope>NUCLEOTIDE SEQUENCE [LARGE SCALE GENOMIC DNA]</scope>
    <source>
        <strain evidence="2 3">DSM 11458</strain>
    </source>
</reference>
<accession>A0A420DRR5</accession>
<feature type="region of interest" description="Disordered" evidence="1">
    <location>
        <begin position="1"/>
        <end position="27"/>
    </location>
</feature>
<evidence type="ECO:0000313" key="2">
    <source>
        <dbReference type="EMBL" id="RKE96843.1"/>
    </source>
</evidence>
<gene>
    <name evidence="2" type="ORF">C8N30_1417</name>
</gene>
<evidence type="ECO:0000256" key="1">
    <source>
        <dbReference type="SAM" id="MobiDB-lite"/>
    </source>
</evidence>
<sequence>MSPVETNGLRLNPVRRQGPRQRAAPAGLGCGMFEVNRR</sequence>
<dbReference type="Proteomes" id="UP000284407">
    <property type="component" value="Unassembled WGS sequence"/>
</dbReference>
<dbReference type="EMBL" id="RAQK01000001">
    <property type="protein sequence ID" value="RKE96843.1"/>
    <property type="molecule type" value="Genomic_DNA"/>
</dbReference>
<dbReference type="AlphaFoldDB" id="A0A420DRR5"/>